<proteinExistence type="predicted"/>
<reference evidence="1 2" key="1">
    <citation type="submission" date="2019-09" db="EMBL/GenBank/DDBJ databases">
        <title>A chromosome-level genome assembly of the Chinese tupelo Nyssa sinensis.</title>
        <authorList>
            <person name="Yang X."/>
            <person name="Kang M."/>
            <person name="Yang Y."/>
            <person name="Xiong H."/>
            <person name="Wang M."/>
            <person name="Zhang Z."/>
            <person name="Wang Z."/>
            <person name="Wu H."/>
            <person name="Ma T."/>
            <person name="Liu J."/>
            <person name="Xi Z."/>
        </authorList>
    </citation>
    <scope>NUCLEOTIDE SEQUENCE [LARGE SCALE GENOMIC DNA]</scope>
    <source>
        <strain evidence="1">J267</strain>
        <tissue evidence="1">Leaf</tissue>
    </source>
</reference>
<dbReference type="AlphaFoldDB" id="A0A5J4ZNN5"/>
<gene>
    <name evidence="1" type="ORF">F0562_013681</name>
</gene>
<evidence type="ECO:0000313" key="2">
    <source>
        <dbReference type="Proteomes" id="UP000325577"/>
    </source>
</evidence>
<evidence type="ECO:0000313" key="1">
    <source>
        <dbReference type="EMBL" id="KAA8519444.1"/>
    </source>
</evidence>
<organism evidence="1 2">
    <name type="scientific">Nyssa sinensis</name>
    <dbReference type="NCBI Taxonomy" id="561372"/>
    <lineage>
        <taxon>Eukaryota</taxon>
        <taxon>Viridiplantae</taxon>
        <taxon>Streptophyta</taxon>
        <taxon>Embryophyta</taxon>
        <taxon>Tracheophyta</taxon>
        <taxon>Spermatophyta</taxon>
        <taxon>Magnoliopsida</taxon>
        <taxon>eudicotyledons</taxon>
        <taxon>Gunneridae</taxon>
        <taxon>Pentapetalae</taxon>
        <taxon>asterids</taxon>
        <taxon>Cornales</taxon>
        <taxon>Nyssaceae</taxon>
        <taxon>Nyssa</taxon>
    </lineage>
</organism>
<protein>
    <submittedName>
        <fullName evidence="1">Uncharacterized protein</fullName>
    </submittedName>
</protein>
<dbReference type="Proteomes" id="UP000325577">
    <property type="component" value="Linkage Group LG6"/>
</dbReference>
<name>A0A5J4ZNN5_9ASTE</name>
<accession>A0A5J4ZNN5</accession>
<keyword evidence="2" id="KW-1185">Reference proteome</keyword>
<dbReference type="EMBL" id="CM018049">
    <property type="protein sequence ID" value="KAA8519444.1"/>
    <property type="molecule type" value="Genomic_DNA"/>
</dbReference>
<sequence length="108" mass="11979">MDGDDESKSFPARNREGSSLFQEQRLDLYDQCHCLDGLGNVDDRFIECSDEGQQPNSKIYVEDNGDEGATYKLNQIPTMANLFSNRWKSVVIEIGNDAARDGSVKAAG</sequence>